<dbReference type="PANTHER" id="PTHR18901">
    <property type="entry name" value="2-DEOXYGLUCOSE-6-PHOSPHATE PHOSPHATASE 2"/>
    <property type="match status" value="1"/>
</dbReference>
<organism evidence="1 2">
    <name type="scientific">Anthropogastromicrobium aceti</name>
    <dbReference type="NCBI Taxonomy" id="2981768"/>
    <lineage>
        <taxon>Bacteria</taxon>
        <taxon>Bacillati</taxon>
        <taxon>Bacillota</taxon>
        <taxon>Clostridia</taxon>
        <taxon>Lachnospirales</taxon>
        <taxon>Lachnospiraceae</taxon>
        <taxon>Anthropogastromicrobium</taxon>
    </lineage>
</organism>
<dbReference type="InterPro" id="IPR023214">
    <property type="entry name" value="HAD_sf"/>
</dbReference>
<dbReference type="InterPro" id="IPR023198">
    <property type="entry name" value="PGP-like_dom2"/>
</dbReference>
<keyword evidence="2" id="KW-1185">Reference proteome</keyword>
<dbReference type="CDD" id="cd07505">
    <property type="entry name" value="HAD_BPGM-like"/>
    <property type="match status" value="1"/>
</dbReference>
<dbReference type="InterPro" id="IPR006439">
    <property type="entry name" value="HAD-SF_hydro_IA"/>
</dbReference>
<dbReference type="SFLD" id="SFLDG01135">
    <property type="entry name" value="C1.5.6:_HAD__Beta-PGM__Phospha"/>
    <property type="match status" value="1"/>
</dbReference>
<dbReference type="InterPro" id="IPR036412">
    <property type="entry name" value="HAD-like_sf"/>
</dbReference>
<evidence type="ECO:0000313" key="2">
    <source>
        <dbReference type="Proteomes" id="UP001198200"/>
    </source>
</evidence>
<evidence type="ECO:0000313" key="1">
    <source>
        <dbReference type="EMBL" id="MCC2220351.1"/>
    </source>
</evidence>
<dbReference type="PRINTS" id="PR00413">
    <property type="entry name" value="HADHALOGNASE"/>
</dbReference>
<dbReference type="Pfam" id="PF00702">
    <property type="entry name" value="Hydrolase"/>
    <property type="match status" value="1"/>
</dbReference>
<name>A0AAE3E1X6_9FIRM</name>
<dbReference type="Gene3D" id="3.40.50.1000">
    <property type="entry name" value="HAD superfamily/HAD-like"/>
    <property type="match status" value="1"/>
</dbReference>
<dbReference type="Proteomes" id="UP001198200">
    <property type="component" value="Unassembled WGS sequence"/>
</dbReference>
<dbReference type="NCBIfam" id="TIGR01509">
    <property type="entry name" value="HAD-SF-IA-v3"/>
    <property type="match status" value="1"/>
</dbReference>
<comment type="caution">
    <text evidence="1">The sequence shown here is derived from an EMBL/GenBank/DDBJ whole genome shotgun (WGS) entry which is preliminary data.</text>
</comment>
<dbReference type="SFLD" id="SFLDG01129">
    <property type="entry name" value="C1.5:_HAD__Beta-PGM__Phosphata"/>
    <property type="match status" value="1"/>
</dbReference>
<dbReference type="RefSeq" id="WP_227101704.1">
    <property type="nucleotide sequence ID" value="NZ_JAJEQN010000003.1"/>
</dbReference>
<dbReference type="EMBL" id="JAJEQN010000003">
    <property type="protein sequence ID" value="MCC2220351.1"/>
    <property type="molecule type" value="Genomic_DNA"/>
</dbReference>
<dbReference type="PANTHER" id="PTHR18901:SF38">
    <property type="entry name" value="PSEUDOURIDINE-5'-PHOSPHATASE"/>
    <property type="match status" value="1"/>
</dbReference>
<accession>A0AAE3E1X6</accession>
<dbReference type="AlphaFoldDB" id="A0AAE3E1X6"/>
<gene>
    <name evidence="1" type="ORF">LKD48_01640</name>
</gene>
<proteinExistence type="predicted"/>
<reference evidence="1 2" key="1">
    <citation type="submission" date="2021-10" db="EMBL/GenBank/DDBJ databases">
        <title>Anaerobic single-cell dispensing facilitates the cultivation of human gut bacteria.</title>
        <authorList>
            <person name="Afrizal A."/>
        </authorList>
    </citation>
    <scope>NUCLEOTIDE SEQUENCE [LARGE SCALE GENOMIC DNA]</scope>
    <source>
        <strain evidence="1 2">CLA-AA-H224</strain>
    </source>
</reference>
<sequence length="216" mass="24600">MDTVFFDMDGTLIDTEKYYNVCWCEAIAKFGYTITKEEALDLRSLGRPHVYRFFEEKYGKGFPYDEMRAYRKKIMEEMLKRDGITVKPGAKEILLWLKSRQIRCMIATATDLERTNRYLEMAGLSSYFDEIISAVMVKNGKPSPDIYQLACEKAGRIPSDCIAIEDSPNGVRAAAAAGCRVFMIPDLDEPDEATRALCEGVFPSLSELRTHFVKIL</sequence>
<dbReference type="SUPFAM" id="SSF56784">
    <property type="entry name" value="HAD-like"/>
    <property type="match status" value="1"/>
</dbReference>
<dbReference type="Gene3D" id="1.10.150.240">
    <property type="entry name" value="Putative phosphatase, domain 2"/>
    <property type="match status" value="1"/>
</dbReference>
<protein>
    <submittedName>
        <fullName evidence="1">HAD family phosphatase</fullName>
    </submittedName>
</protein>
<dbReference type="SFLD" id="SFLDS00003">
    <property type="entry name" value="Haloacid_Dehalogenase"/>
    <property type="match status" value="1"/>
</dbReference>